<dbReference type="Proteomes" id="UP000192920">
    <property type="component" value="Unassembled WGS sequence"/>
</dbReference>
<name>A0A1Y6CBY2_9NEIS</name>
<feature type="domain" description="Immunity protein 71" evidence="2">
    <location>
        <begin position="4"/>
        <end position="77"/>
    </location>
</feature>
<gene>
    <name evidence="3" type="ORF">SAMN02745746_03832</name>
</gene>
<dbReference type="STRING" id="1123014.SAMN02745746_03832"/>
<evidence type="ECO:0000313" key="4">
    <source>
        <dbReference type="Proteomes" id="UP000192920"/>
    </source>
</evidence>
<dbReference type="Pfam" id="PF15602">
    <property type="entry name" value="Imm71"/>
    <property type="match status" value="1"/>
</dbReference>
<dbReference type="InterPro" id="IPR028966">
    <property type="entry name" value="Imm72"/>
</dbReference>
<dbReference type="AlphaFoldDB" id="A0A1Y6CBY2"/>
<evidence type="ECO:0000259" key="2">
    <source>
        <dbReference type="Pfam" id="PF15602"/>
    </source>
</evidence>
<accession>A0A1Y6CBY2</accession>
<feature type="domain" description="Immunity protein 72" evidence="1">
    <location>
        <begin position="192"/>
        <end position="278"/>
    </location>
</feature>
<keyword evidence="4" id="KW-1185">Reference proteome</keyword>
<evidence type="ECO:0000259" key="1">
    <source>
        <dbReference type="Pfam" id="PF15584"/>
    </source>
</evidence>
<sequence length="351" mass="40076">MNLQHNRRRLFWLLQKWSSYTVWAHYAKQFDVFVKAYEEALATWPDGERPPEYNVRFAYLAQDLYPKGLAALAKGDRSVWREREDGYLGEAEGASFRAMEGVTSAEINKYDGGERGVPLYTVWTERLEQLRLLKEAAILQGAEFVYESRPTYANWHPVAYRNSECLPESYFQGMIQEVGPWPEPTPEPPPSTNILVESGECIPNDGIWELVLPHRAPGETDALNYFVKGAVAPWIKDFEKFSQDPNPGKQYVLPATWRLVWEDTRYLDGVIPDESFYFNPVITPQEPVEAQGMAPPIPSSGRCEAGHPCPQAGTWWTPAKPDARRAFAQGERMPDFPDSSYGATIWYREAE</sequence>
<organism evidence="3 4">
    <name type="scientific">Pseudogulbenkiania subflava DSM 22618</name>
    <dbReference type="NCBI Taxonomy" id="1123014"/>
    <lineage>
        <taxon>Bacteria</taxon>
        <taxon>Pseudomonadati</taxon>
        <taxon>Pseudomonadota</taxon>
        <taxon>Betaproteobacteria</taxon>
        <taxon>Neisseriales</taxon>
        <taxon>Chromobacteriaceae</taxon>
        <taxon>Pseudogulbenkiania</taxon>
    </lineage>
</organism>
<dbReference type="RefSeq" id="WP_085277815.1">
    <property type="nucleotide sequence ID" value="NZ_FXAG01000030.1"/>
</dbReference>
<proteinExistence type="predicted"/>
<dbReference type="InterPro" id="IPR028950">
    <property type="entry name" value="Imm71"/>
</dbReference>
<reference evidence="4" key="1">
    <citation type="submission" date="2017-04" db="EMBL/GenBank/DDBJ databases">
        <authorList>
            <person name="Varghese N."/>
            <person name="Submissions S."/>
        </authorList>
    </citation>
    <scope>NUCLEOTIDE SEQUENCE [LARGE SCALE GENOMIC DNA]</scope>
    <source>
        <strain evidence="4">DSM 22618</strain>
    </source>
</reference>
<evidence type="ECO:0000313" key="3">
    <source>
        <dbReference type="EMBL" id="SMF53816.1"/>
    </source>
</evidence>
<protein>
    <submittedName>
        <fullName evidence="3">Immunity protein 71</fullName>
    </submittedName>
</protein>
<dbReference type="EMBL" id="FXAG01000030">
    <property type="protein sequence ID" value="SMF53816.1"/>
    <property type="molecule type" value="Genomic_DNA"/>
</dbReference>
<dbReference type="Pfam" id="PF15584">
    <property type="entry name" value="Imm72"/>
    <property type="match status" value="1"/>
</dbReference>